<organism evidence="11 12">
    <name type="scientific">Anopheles coluzzii</name>
    <name type="common">African malaria mosquito</name>
    <dbReference type="NCBI Taxonomy" id="1518534"/>
    <lineage>
        <taxon>Eukaryota</taxon>
        <taxon>Metazoa</taxon>
        <taxon>Ecdysozoa</taxon>
        <taxon>Arthropoda</taxon>
        <taxon>Hexapoda</taxon>
        <taxon>Insecta</taxon>
        <taxon>Pterygota</taxon>
        <taxon>Neoptera</taxon>
        <taxon>Endopterygota</taxon>
        <taxon>Diptera</taxon>
        <taxon>Nematocera</taxon>
        <taxon>Culicoidea</taxon>
        <taxon>Culicidae</taxon>
        <taxon>Anophelinae</taxon>
        <taxon>Anopheles</taxon>
    </lineage>
</organism>
<feature type="transmembrane region" description="Helical" evidence="9">
    <location>
        <begin position="39"/>
        <end position="58"/>
    </location>
</feature>
<dbReference type="VEuPathDB" id="VectorBase:ACMO_003960"/>
<keyword evidence="5" id="KW-0106">Calcium</keyword>
<dbReference type="SMART" id="SM00054">
    <property type="entry name" value="EFh"/>
    <property type="match status" value="2"/>
</dbReference>
<evidence type="ECO:0000256" key="8">
    <source>
        <dbReference type="ARBA" id="ARBA00023136"/>
    </source>
</evidence>
<dbReference type="EnsemblMetazoa" id="ACON004179-RB">
    <property type="protein sequence ID" value="ACON004179-PB"/>
    <property type="gene ID" value="ACON004179"/>
</dbReference>
<evidence type="ECO:0000256" key="1">
    <source>
        <dbReference type="ARBA" id="ARBA00004273"/>
    </source>
</evidence>
<dbReference type="SUPFAM" id="SSF47473">
    <property type="entry name" value="EF-hand"/>
    <property type="match status" value="2"/>
</dbReference>
<dbReference type="InterPro" id="IPR011992">
    <property type="entry name" value="EF-hand-dom_pair"/>
</dbReference>
<evidence type="ECO:0000256" key="6">
    <source>
        <dbReference type="ARBA" id="ARBA00022946"/>
    </source>
</evidence>
<accession>A0A6E8VIB2</accession>
<feature type="domain" description="EF-hand" evidence="10">
    <location>
        <begin position="395"/>
        <end position="430"/>
    </location>
</feature>
<dbReference type="InterPro" id="IPR018247">
    <property type="entry name" value="EF_Hand_1_Ca_BS"/>
</dbReference>
<protein>
    <recommendedName>
        <fullName evidence="10">EF-hand domain-containing protein</fullName>
    </recommendedName>
</protein>
<keyword evidence="9" id="KW-1133">Transmembrane helix</keyword>
<dbReference type="GO" id="GO:0051560">
    <property type="term" value="P:mitochondrial calcium ion homeostasis"/>
    <property type="evidence" value="ECO:0007669"/>
    <property type="project" value="TreeGrafter"/>
</dbReference>
<evidence type="ECO:0000256" key="2">
    <source>
        <dbReference type="ARBA" id="ARBA00004569"/>
    </source>
</evidence>
<keyword evidence="6" id="KW-0809">Transit peptide</keyword>
<dbReference type="RefSeq" id="XP_049463127.1">
    <property type="nucleotide sequence ID" value="XM_049607170.1"/>
</dbReference>
<evidence type="ECO:0000256" key="9">
    <source>
        <dbReference type="SAM" id="Phobius"/>
    </source>
</evidence>
<dbReference type="InterPro" id="IPR002048">
    <property type="entry name" value="EF_hand_dom"/>
</dbReference>
<comment type="subcellular location">
    <subcellularLocation>
        <location evidence="1">Mitochondrion inner membrane</location>
    </subcellularLocation>
    <subcellularLocation>
        <location evidence="2">Mitochondrion intermembrane space</location>
    </subcellularLocation>
</comment>
<evidence type="ECO:0000256" key="4">
    <source>
        <dbReference type="ARBA" id="ARBA00022792"/>
    </source>
</evidence>
<dbReference type="GO" id="GO:0005758">
    <property type="term" value="C:mitochondrial intermembrane space"/>
    <property type="evidence" value="ECO:0007669"/>
    <property type="project" value="UniProtKB-SubCell"/>
</dbReference>
<sequence>MAMYTNRVVRCSKTNPFFTVLSRNFGNNSSARKWYQHPTVRYICLVSGGLLAFTAATYRNRPKVYALQLRKDEIADKAIKLTARERRFIKFASVEFDGQIYMTPQDFLESVVEQEPRPRLKRKSLTHAEIQQLKDYTPPLKHGSSQLFRSLRDKGIISYTEYLFLLSVLTKPHSGFRIAFNMFDTDGNQRVDKDEFLVIRQLLGGSLKDRDLDEATRQAMEKIFSFAWKGKRGIESKEGEEPGEHDDYVDDEQGLQRKHKVDTTLQIHFFGKKGDKDLQYDGFYNFMKNLQTEVLELEFCEFSKGHERISEVDFAKILLRYTYLDTDEYDNYLDRLLDREAKEKGVSFDEFRQFCQFLNNLDDFSIAMRMYTLADQPISKDEFSRAVKICTGSELNSHLIDTVFAIFDEDGDGLLSYKEFIAIMKDRVHRGFKVSHYEHIVEDYLDDIEKGTVYADNFRQLLKMRSRACRRLRRYLLYFYYHPDHGQSDSTRHYR</sequence>
<dbReference type="Gene3D" id="1.10.238.10">
    <property type="entry name" value="EF-hand"/>
    <property type="match status" value="2"/>
</dbReference>
<dbReference type="CTD" id="286097"/>
<dbReference type="PROSITE" id="PS50222">
    <property type="entry name" value="EF_HAND_2"/>
    <property type="match status" value="2"/>
</dbReference>
<keyword evidence="9" id="KW-0812">Transmembrane</keyword>
<dbReference type="PANTHER" id="PTHR12294">
    <property type="entry name" value="EF HAND DOMAIN FAMILY A1,A2-RELATED"/>
    <property type="match status" value="1"/>
</dbReference>
<keyword evidence="8 9" id="KW-0472">Membrane</keyword>
<dbReference type="GeneID" id="120952424"/>
<feature type="domain" description="EF-hand" evidence="10">
    <location>
        <begin position="171"/>
        <end position="206"/>
    </location>
</feature>
<proteinExistence type="predicted"/>
<evidence type="ECO:0000313" key="11">
    <source>
        <dbReference type="EnsemblMetazoa" id="ACON004179-PB"/>
    </source>
</evidence>
<dbReference type="VEuPathDB" id="VectorBase:ACON004179"/>
<dbReference type="Pfam" id="PF13499">
    <property type="entry name" value="EF-hand_7"/>
    <property type="match status" value="1"/>
</dbReference>
<dbReference type="GO" id="GO:0036444">
    <property type="term" value="P:calcium import into the mitochondrion"/>
    <property type="evidence" value="ECO:0007669"/>
    <property type="project" value="TreeGrafter"/>
</dbReference>
<name>A0A6E8VIB2_ANOCL</name>
<dbReference type="CDD" id="cd15900">
    <property type="entry name" value="EFh_MICU"/>
    <property type="match status" value="1"/>
</dbReference>
<keyword evidence="7" id="KW-0496">Mitochondrion</keyword>
<evidence type="ECO:0000313" key="12">
    <source>
        <dbReference type="Proteomes" id="UP001105220"/>
    </source>
</evidence>
<reference evidence="11" key="2">
    <citation type="submission" date="2020-05" db="UniProtKB">
        <authorList>
            <consortium name="EnsemblMetazoa"/>
        </authorList>
    </citation>
    <scope>IDENTIFICATION</scope>
    <source>
        <strain evidence="11">Ngousso</strain>
    </source>
</reference>
<keyword evidence="4" id="KW-0999">Mitochondrion inner membrane</keyword>
<dbReference type="PANTHER" id="PTHR12294:SF13">
    <property type="entry name" value="MITOCHONDRIAL CALCIUM UPTAKE 3, ISOFORM D"/>
    <property type="match status" value="1"/>
</dbReference>
<dbReference type="Proteomes" id="UP001105220">
    <property type="component" value="Unplaced"/>
</dbReference>
<dbReference type="InterPro" id="IPR039800">
    <property type="entry name" value="MICU1/2/3"/>
</dbReference>
<evidence type="ECO:0000259" key="10">
    <source>
        <dbReference type="PROSITE" id="PS50222"/>
    </source>
</evidence>
<reference key="1">
    <citation type="journal article" date="2019" name="Genes (Basel)">
        <title>A High-Quality De novo Genome Assembly from a Single Mosquito Using PacBio Sequencing.</title>
        <authorList>
            <person name="Kingan S.B."/>
            <person name="Heaton H."/>
            <person name="Cudini J."/>
            <person name="Lambert C.C."/>
            <person name="Baybayan P."/>
            <person name="Galvin B.D."/>
            <person name="Durbin R."/>
            <person name="Korlach J."/>
            <person name="Lawniczak M.K.N."/>
        </authorList>
    </citation>
    <scope>NUCLEOTIDE SEQUENCE [LARGE SCALE GENOMIC DNA]</scope>
    <source>
        <strain>Mali-NIH</strain>
    </source>
</reference>
<dbReference type="GO" id="GO:0005509">
    <property type="term" value="F:calcium ion binding"/>
    <property type="evidence" value="ECO:0007669"/>
    <property type="project" value="InterPro"/>
</dbReference>
<keyword evidence="12" id="KW-1185">Reference proteome</keyword>
<dbReference type="PROSITE" id="PS00018">
    <property type="entry name" value="EF_HAND_1"/>
    <property type="match status" value="2"/>
</dbReference>
<dbReference type="AlphaFoldDB" id="A0A6E8VIB2"/>
<dbReference type="VEuPathDB" id="VectorBase:ACON2_042095"/>
<keyword evidence="3" id="KW-0677">Repeat</keyword>
<evidence type="ECO:0000256" key="3">
    <source>
        <dbReference type="ARBA" id="ARBA00022737"/>
    </source>
</evidence>
<dbReference type="GO" id="GO:1990246">
    <property type="term" value="C:uniplex complex"/>
    <property type="evidence" value="ECO:0007669"/>
    <property type="project" value="TreeGrafter"/>
</dbReference>
<evidence type="ECO:0000256" key="7">
    <source>
        <dbReference type="ARBA" id="ARBA00023128"/>
    </source>
</evidence>
<evidence type="ECO:0000256" key="5">
    <source>
        <dbReference type="ARBA" id="ARBA00022837"/>
    </source>
</evidence>